<gene>
    <name evidence="5" type="ORF">WJX74_003498</name>
</gene>
<keyword evidence="2" id="KW-0378">Hydrolase</keyword>
<dbReference type="EMBL" id="JALJOS010000006">
    <property type="protein sequence ID" value="KAK9837706.1"/>
    <property type="molecule type" value="Genomic_DNA"/>
</dbReference>
<evidence type="ECO:0000256" key="3">
    <source>
        <dbReference type="ARBA" id="ARBA00023295"/>
    </source>
</evidence>
<dbReference type="InterPro" id="IPR017853">
    <property type="entry name" value="GH"/>
</dbReference>
<dbReference type="SUPFAM" id="SSF51445">
    <property type="entry name" value="(Trans)glycosidases"/>
    <property type="match status" value="1"/>
</dbReference>
<comment type="similarity">
    <text evidence="1 4">Belongs to the glycosyl hydrolase 1 family.</text>
</comment>
<dbReference type="GO" id="GO:0008422">
    <property type="term" value="F:beta-glucosidase activity"/>
    <property type="evidence" value="ECO:0007669"/>
    <property type="project" value="TreeGrafter"/>
</dbReference>
<protein>
    <recommendedName>
        <fullName evidence="7">Beta-glucosidase</fullName>
    </recommendedName>
</protein>
<keyword evidence="3" id="KW-0326">Glycosidase</keyword>
<dbReference type="PRINTS" id="PR00131">
    <property type="entry name" value="GLHYDRLASE1"/>
</dbReference>
<organism evidence="5 6">
    <name type="scientific">Apatococcus lobatus</name>
    <dbReference type="NCBI Taxonomy" id="904363"/>
    <lineage>
        <taxon>Eukaryota</taxon>
        <taxon>Viridiplantae</taxon>
        <taxon>Chlorophyta</taxon>
        <taxon>core chlorophytes</taxon>
        <taxon>Trebouxiophyceae</taxon>
        <taxon>Chlorellales</taxon>
        <taxon>Chlorellaceae</taxon>
        <taxon>Apatococcus</taxon>
    </lineage>
</organism>
<dbReference type="GO" id="GO:0005975">
    <property type="term" value="P:carbohydrate metabolic process"/>
    <property type="evidence" value="ECO:0007669"/>
    <property type="project" value="InterPro"/>
</dbReference>
<evidence type="ECO:0000313" key="6">
    <source>
        <dbReference type="Proteomes" id="UP001438707"/>
    </source>
</evidence>
<keyword evidence="6" id="KW-1185">Reference proteome</keyword>
<evidence type="ECO:0000256" key="2">
    <source>
        <dbReference type="ARBA" id="ARBA00022801"/>
    </source>
</evidence>
<comment type="caution">
    <text evidence="5">The sequence shown here is derived from an EMBL/GenBank/DDBJ whole genome shotgun (WGS) entry which is preliminary data.</text>
</comment>
<dbReference type="Gene3D" id="3.20.20.80">
    <property type="entry name" value="Glycosidases"/>
    <property type="match status" value="1"/>
</dbReference>
<name>A0AAW1RVD9_9CHLO</name>
<sequence length="440" mass="50029">MTQQEWQFLVGAALSIYQNSGGRNTNWSDFEGKKNSFGRPTIHNDERCGDANGFWDCYENDIQRAKSLNSNCLRLSIEWGRIEPQRGAYNAAAIQRYHAIFDSIRRHGMEPVVTLYHFVHPSWFETLGGFLKASNIQLFVGYAAAMYREFGSKVRMWITFNEPGVQSFCGFIYGSFPPAHTMRPQLAGTHFCRMLQAHTAAYAAIKACTGGQAARVGIVHNYMNYAPISKVCSGHIAWACGWLNSFWGTQQILEYFCTGRFHYPVPMGSPVSHQEASKPGLDFIGINYYGRVLIDWKFKTVCHPGETMTDMPFPLYAEGLYEAIADLSKAGVPLYVTESGVADNHGRSDKALRQKYLDTYLPEVERAVRDGYDCRGFMYWTLIDNFEWVNGFSIKFGLWEWNPGSNTRTELPQVKVLAAKFAQWPSQMLKLRHAVTYTKQ</sequence>
<dbReference type="Pfam" id="PF00232">
    <property type="entry name" value="Glyco_hydro_1"/>
    <property type="match status" value="1"/>
</dbReference>
<dbReference type="AlphaFoldDB" id="A0AAW1RVD9"/>
<proteinExistence type="inferred from homology"/>
<dbReference type="PANTHER" id="PTHR10353:SF36">
    <property type="entry name" value="LP05116P"/>
    <property type="match status" value="1"/>
</dbReference>
<evidence type="ECO:0000256" key="1">
    <source>
        <dbReference type="ARBA" id="ARBA00010838"/>
    </source>
</evidence>
<evidence type="ECO:0000256" key="4">
    <source>
        <dbReference type="RuleBase" id="RU003690"/>
    </source>
</evidence>
<accession>A0AAW1RVD9</accession>
<dbReference type="InterPro" id="IPR001360">
    <property type="entry name" value="Glyco_hydro_1"/>
</dbReference>
<evidence type="ECO:0008006" key="7">
    <source>
        <dbReference type="Google" id="ProtNLM"/>
    </source>
</evidence>
<evidence type="ECO:0000313" key="5">
    <source>
        <dbReference type="EMBL" id="KAK9837706.1"/>
    </source>
</evidence>
<reference evidence="5 6" key="1">
    <citation type="journal article" date="2024" name="Nat. Commun.">
        <title>Phylogenomics reveals the evolutionary origins of lichenization in chlorophyte algae.</title>
        <authorList>
            <person name="Puginier C."/>
            <person name="Libourel C."/>
            <person name="Otte J."/>
            <person name="Skaloud P."/>
            <person name="Haon M."/>
            <person name="Grisel S."/>
            <person name="Petersen M."/>
            <person name="Berrin J.G."/>
            <person name="Delaux P.M."/>
            <person name="Dal Grande F."/>
            <person name="Keller J."/>
        </authorList>
    </citation>
    <scope>NUCLEOTIDE SEQUENCE [LARGE SCALE GENOMIC DNA]</scope>
    <source>
        <strain evidence="5 6">SAG 2145</strain>
    </source>
</reference>
<dbReference type="PANTHER" id="PTHR10353">
    <property type="entry name" value="GLYCOSYL HYDROLASE"/>
    <property type="match status" value="1"/>
</dbReference>
<dbReference type="Proteomes" id="UP001438707">
    <property type="component" value="Unassembled WGS sequence"/>
</dbReference>